<protein>
    <submittedName>
        <fullName evidence="2">Uncharacterized protein</fullName>
    </submittedName>
</protein>
<feature type="transmembrane region" description="Helical" evidence="1">
    <location>
        <begin position="71"/>
        <end position="88"/>
    </location>
</feature>
<sequence>MTKLKAKSLALLGSILSLLFMLINLFDANFLFYIYFSSSLFFYFLYLNPGILVASKADELDSLITQTKAKYLLLGTFISLAIGMYEYFF</sequence>
<gene>
    <name evidence="2" type="ORF">SAMN05660429_02376</name>
</gene>
<evidence type="ECO:0000313" key="2">
    <source>
        <dbReference type="EMBL" id="SET67740.1"/>
    </source>
</evidence>
<dbReference type="STRING" id="349064.SAMN05660429_02376"/>
<evidence type="ECO:0000256" key="1">
    <source>
        <dbReference type="SAM" id="Phobius"/>
    </source>
</evidence>
<organism evidence="2 3">
    <name type="scientific">Thalassotalea agarivorans</name>
    <name type="common">Thalassomonas agarivorans</name>
    <dbReference type="NCBI Taxonomy" id="349064"/>
    <lineage>
        <taxon>Bacteria</taxon>
        <taxon>Pseudomonadati</taxon>
        <taxon>Pseudomonadota</taxon>
        <taxon>Gammaproteobacteria</taxon>
        <taxon>Alteromonadales</taxon>
        <taxon>Colwelliaceae</taxon>
        <taxon>Thalassotalea</taxon>
    </lineage>
</organism>
<proteinExistence type="predicted"/>
<keyword evidence="1" id="KW-1133">Transmembrane helix</keyword>
<accession>A0A1I0GC12</accession>
<name>A0A1I0GC12_THASX</name>
<dbReference type="EMBL" id="FOHK01000011">
    <property type="protein sequence ID" value="SET67740.1"/>
    <property type="molecule type" value="Genomic_DNA"/>
</dbReference>
<feature type="transmembrane region" description="Helical" evidence="1">
    <location>
        <begin position="32"/>
        <end position="51"/>
    </location>
</feature>
<dbReference type="AlphaFoldDB" id="A0A1I0GC12"/>
<keyword evidence="1" id="KW-0472">Membrane</keyword>
<reference evidence="2 3" key="1">
    <citation type="submission" date="2016-10" db="EMBL/GenBank/DDBJ databases">
        <authorList>
            <person name="de Groot N.N."/>
        </authorList>
    </citation>
    <scope>NUCLEOTIDE SEQUENCE [LARGE SCALE GENOMIC DNA]</scope>
    <source>
        <strain evidence="2 3">DSM 19706</strain>
    </source>
</reference>
<keyword evidence="3" id="KW-1185">Reference proteome</keyword>
<feature type="transmembrane region" description="Helical" evidence="1">
    <location>
        <begin position="9"/>
        <end position="26"/>
    </location>
</feature>
<keyword evidence="1" id="KW-0812">Transmembrane</keyword>
<evidence type="ECO:0000313" key="3">
    <source>
        <dbReference type="Proteomes" id="UP000199308"/>
    </source>
</evidence>
<dbReference type="Proteomes" id="UP000199308">
    <property type="component" value="Unassembled WGS sequence"/>
</dbReference>